<evidence type="ECO:0000313" key="2">
    <source>
        <dbReference type="Proteomes" id="UP000005439"/>
    </source>
</evidence>
<reference evidence="2" key="1">
    <citation type="submission" date="2011-12" db="EMBL/GenBank/DDBJ databases">
        <title>The complete genome of chromosome of Sulfobacillus acidophilus DSM 10332.</title>
        <authorList>
            <person name="Lucas S."/>
            <person name="Han J."/>
            <person name="Lapidus A."/>
            <person name="Bruce D."/>
            <person name="Goodwin L."/>
            <person name="Pitluck S."/>
            <person name="Peters L."/>
            <person name="Kyrpides N."/>
            <person name="Mavromatis K."/>
            <person name="Ivanova N."/>
            <person name="Mikhailova N."/>
            <person name="Chertkov O."/>
            <person name="Saunders E."/>
            <person name="Detter J.C."/>
            <person name="Tapia R."/>
            <person name="Han C."/>
            <person name="Land M."/>
            <person name="Hauser L."/>
            <person name="Markowitz V."/>
            <person name="Cheng J.-F."/>
            <person name="Hugenholtz P."/>
            <person name="Woyke T."/>
            <person name="Wu D."/>
            <person name="Pukall R."/>
            <person name="Gehrich-Schroeter G."/>
            <person name="Schneider S."/>
            <person name="Klenk H.-P."/>
            <person name="Eisen J.A."/>
        </authorList>
    </citation>
    <scope>NUCLEOTIDE SEQUENCE [LARGE SCALE GENOMIC DNA]</scope>
    <source>
        <strain evidence="2">ATCC 700253 / DSM 10332 / NAL</strain>
    </source>
</reference>
<dbReference type="InterPro" id="IPR036713">
    <property type="entry name" value="TmoB-like_sf"/>
</dbReference>
<dbReference type="SUPFAM" id="SSF110814">
    <property type="entry name" value="TmoB-like"/>
    <property type="match status" value="1"/>
</dbReference>
<dbReference type="Proteomes" id="UP000005439">
    <property type="component" value="Chromosome"/>
</dbReference>
<keyword evidence="1" id="KW-0560">Oxidoreductase</keyword>
<organism evidence="1 2">
    <name type="scientific">Sulfobacillus acidophilus (strain ATCC 700253 / DSM 10332 / NAL)</name>
    <dbReference type="NCBI Taxonomy" id="679936"/>
    <lineage>
        <taxon>Bacteria</taxon>
        <taxon>Bacillati</taxon>
        <taxon>Bacillota</taxon>
        <taxon>Clostridia</taxon>
        <taxon>Eubacteriales</taxon>
        <taxon>Clostridiales Family XVII. Incertae Sedis</taxon>
        <taxon>Sulfobacillus</taxon>
    </lineage>
</organism>
<dbReference type="GO" id="GO:0016491">
    <property type="term" value="F:oxidoreductase activity"/>
    <property type="evidence" value="ECO:0007669"/>
    <property type="project" value="UniProtKB-KW"/>
</dbReference>
<dbReference type="CDD" id="cd17042">
    <property type="entry name" value="Ubl_TmoB"/>
    <property type="match status" value="1"/>
</dbReference>
<protein>
    <submittedName>
        <fullName evidence="1">Toluene 4-monooxygenase protein B</fullName>
        <ecNumber evidence="1">1.14.13.-</ecNumber>
    </submittedName>
</protein>
<reference evidence="1 2" key="2">
    <citation type="journal article" date="2012" name="Stand. Genomic Sci.">
        <title>Complete genome sequence of the moderately thermophilic mineral-sulfide-oxidizing firmicute Sulfobacillus acidophilus type strain (NAL(T)).</title>
        <authorList>
            <person name="Anderson I."/>
            <person name="Chertkov O."/>
            <person name="Chen A."/>
            <person name="Saunders E."/>
            <person name="Lapidus A."/>
            <person name="Nolan M."/>
            <person name="Lucas S."/>
            <person name="Hammon N."/>
            <person name="Deshpande S."/>
            <person name="Cheng J.F."/>
            <person name="Han C."/>
            <person name="Tapia R."/>
            <person name="Goodwin L.A."/>
            <person name="Pitluck S."/>
            <person name="Liolios K."/>
            <person name="Pagani I."/>
            <person name="Ivanova N."/>
            <person name="Mikhailova N."/>
            <person name="Pati A."/>
            <person name="Palaniappan K."/>
            <person name="Land M."/>
            <person name="Pan C."/>
            <person name="Rohde M."/>
            <person name="Pukall R."/>
            <person name="Goker M."/>
            <person name="Detter J.C."/>
            <person name="Woyke T."/>
            <person name="Bristow J."/>
            <person name="Eisen J.A."/>
            <person name="Markowitz V."/>
            <person name="Hugenholtz P."/>
            <person name="Kyrpides N.C."/>
            <person name="Klenk H.P."/>
            <person name="Mavromatis K."/>
        </authorList>
    </citation>
    <scope>NUCLEOTIDE SEQUENCE [LARGE SCALE GENOMIC DNA]</scope>
    <source>
        <strain evidence="2">ATCC 700253 / DSM 10332 / NAL</strain>
    </source>
</reference>
<dbReference type="STRING" id="679936.Sulac_3003"/>
<dbReference type="InterPro" id="IPR009355">
    <property type="entry name" value="Toluene_mOase_B"/>
</dbReference>
<dbReference type="EC" id="1.14.13.-" evidence="1"/>
<dbReference type="Pfam" id="PF06234">
    <property type="entry name" value="TmoB"/>
    <property type="match status" value="1"/>
</dbReference>
<sequence>MVPLVGVFEGDFVAQLFVVEIGDPMSAVAEKLAVHAVNLRVMPEDRPLEVVKDGQPLPDSMTVREAGLQPMDVVRVRYR</sequence>
<evidence type="ECO:0000313" key="1">
    <source>
        <dbReference type="EMBL" id="AEW06463.1"/>
    </source>
</evidence>
<dbReference type="AlphaFoldDB" id="G8U0C1"/>
<proteinExistence type="predicted"/>
<dbReference type="Gene3D" id="3.10.20.270">
    <property type="entry name" value="TmoB-like"/>
    <property type="match status" value="1"/>
</dbReference>
<dbReference type="KEGG" id="sap:Sulac_3003"/>
<dbReference type="EMBL" id="CP003179">
    <property type="protein sequence ID" value="AEW06463.1"/>
    <property type="molecule type" value="Genomic_DNA"/>
</dbReference>
<name>G8U0C1_SULAD</name>
<keyword evidence="2" id="KW-1185">Reference proteome</keyword>
<accession>G8U0C1</accession>
<dbReference type="PATRIC" id="fig|679936.5.peg.3100"/>
<gene>
    <name evidence="1" type="ordered locus">Sulac_3003</name>
</gene>
<dbReference type="HOGENOM" id="CLU_178293_0_0_9"/>